<dbReference type="PANTHER" id="PTHR11941:SF158">
    <property type="entry name" value="ENOYL-COA HYDRATASE (AFU_ORTHOLOGUE AFUA_2G10650)"/>
    <property type="match status" value="1"/>
</dbReference>
<reference evidence="2 3" key="1">
    <citation type="submission" date="2023-10" db="EMBL/GenBank/DDBJ databases">
        <title>Draft genome sequence of Xylaria bambusicola isolate GMP-LS, the root and basal stem rot pathogen of sugarcane in Indonesia.</title>
        <authorList>
            <person name="Selvaraj P."/>
            <person name="Muralishankar V."/>
            <person name="Muruganantham S."/>
            <person name="Sp S."/>
            <person name="Haryani S."/>
            <person name="Lau K.J.X."/>
            <person name="Naqvi N.I."/>
        </authorList>
    </citation>
    <scope>NUCLEOTIDE SEQUENCE [LARGE SCALE GENOMIC DNA]</scope>
    <source>
        <strain evidence="2">GMP-LS</strain>
    </source>
</reference>
<dbReference type="InterPro" id="IPR029045">
    <property type="entry name" value="ClpP/crotonase-like_dom_sf"/>
</dbReference>
<name>A0AAN7ZBY0_9PEZI</name>
<dbReference type="Gene3D" id="3.90.226.10">
    <property type="entry name" value="2-enoyl-CoA Hydratase, Chain A, domain 1"/>
    <property type="match status" value="2"/>
</dbReference>
<dbReference type="PANTHER" id="PTHR11941">
    <property type="entry name" value="ENOYL-COA HYDRATASE-RELATED"/>
    <property type="match status" value="1"/>
</dbReference>
<evidence type="ECO:0000313" key="3">
    <source>
        <dbReference type="Proteomes" id="UP001305414"/>
    </source>
</evidence>
<dbReference type="GO" id="GO:0005739">
    <property type="term" value="C:mitochondrion"/>
    <property type="evidence" value="ECO:0007669"/>
    <property type="project" value="TreeGrafter"/>
</dbReference>
<evidence type="ECO:0000256" key="1">
    <source>
        <dbReference type="ARBA" id="ARBA00023239"/>
    </source>
</evidence>
<dbReference type="Gene3D" id="1.10.12.10">
    <property type="entry name" value="Lyase 2-enoyl-coa Hydratase, Chain A, domain 2"/>
    <property type="match status" value="1"/>
</dbReference>
<dbReference type="EMBL" id="JAWHQM010000035">
    <property type="protein sequence ID" value="KAK5633683.1"/>
    <property type="molecule type" value="Genomic_DNA"/>
</dbReference>
<dbReference type="InterPro" id="IPR001753">
    <property type="entry name" value="Enoyl-CoA_hydra/iso"/>
</dbReference>
<evidence type="ECO:0000313" key="2">
    <source>
        <dbReference type="EMBL" id="KAK5633683.1"/>
    </source>
</evidence>
<dbReference type="AlphaFoldDB" id="A0AAN7ZBY0"/>
<organism evidence="2 3">
    <name type="scientific">Xylaria bambusicola</name>
    <dbReference type="NCBI Taxonomy" id="326684"/>
    <lineage>
        <taxon>Eukaryota</taxon>
        <taxon>Fungi</taxon>
        <taxon>Dikarya</taxon>
        <taxon>Ascomycota</taxon>
        <taxon>Pezizomycotina</taxon>
        <taxon>Sordariomycetes</taxon>
        <taxon>Xylariomycetidae</taxon>
        <taxon>Xylariales</taxon>
        <taxon>Xylariaceae</taxon>
        <taxon>Xylaria</taxon>
    </lineage>
</organism>
<dbReference type="Proteomes" id="UP001305414">
    <property type="component" value="Unassembled WGS sequence"/>
</dbReference>
<gene>
    <name evidence="2" type="ORF">RRF57_009397</name>
</gene>
<protein>
    <recommendedName>
        <fullName evidence="4">Enoyl-CoA hydratase</fullName>
    </recommendedName>
</protein>
<sequence>MSSSAPRTKNPVPDWIQVPYPHVEECIISFPRKNILLVTINRPQFMNCLPVETTIELGALWRWYDSEPELRAAVFTGAGERAFCAGMDLKQRLDILNTNDVAHEYPHGGFGGMTNRTGKKPIIIACNGHAHGGGMEIVLNADVIFASPNADFRLPEVLRGVSALAGALPRCSKSRCHIVWGITPLPPPLLLKKKSKKKFMLPNVTLTQHATSRQLTSITTVVVLFGNHRTMDLVLTGRTLTLKEAVEWGLVKEVVPQEKLLERAIDYADEIAALCPDSVIISRLAAREAWETGISRATMRGQELWAENMLKSKNAAEGLAAYREKRKPKWYPSHL</sequence>
<dbReference type="Pfam" id="PF00378">
    <property type="entry name" value="ECH_1"/>
    <property type="match status" value="2"/>
</dbReference>
<proteinExistence type="predicted"/>
<keyword evidence="3" id="KW-1185">Reference proteome</keyword>
<evidence type="ECO:0008006" key="4">
    <source>
        <dbReference type="Google" id="ProtNLM"/>
    </source>
</evidence>
<accession>A0AAN7ZBY0</accession>
<dbReference type="GO" id="GO:0016829">
    <property type="term" value="F:lyase activity"/>
    <property type="evidence" value="ECO:0007669"/>
    <property type="project" value="UniProtKB-KW"/>
</dbReference>
<dbReference type="SUPFAM" id="SSF52096">
    <property type="entry name" value="ClpP/crotonase"/>
    <property type="match status" value="1"/>
</dbReference>
<dbReference type="GO" id="GO:0006635">
    <property type="term" value="P:fatty acid beta-oxidation"/>
    <property type="evidence" value="ECO:0007669"/>
    <property type="project" value="TreeGrafter"/>
</dbReference>
<dbReference type="CDD" id="cd06558">
    <property type="entry name" value="crotonase-like"/>
    <property type="match status" value="1"/>
</dbReference>
<keyword evidence="1" id="KW-0456">Lyase</keyword>
<dbReference type="InterPro" id="IPR014748">
    <property type="entry name" value="Enoyl-CoA_hydra_C"/>
</dbReference>
<comment type="caution">
    <text evidence="2">The sequence shown here is derived from an EMBL/GenBank/DDBJ whole genome shotgun (WGS) entry which is preliminary data.</text>
</comment>